<name>A0AA85JS31_TRIRE</name>
<dbReference type="WBParaSite" id="TREG1_32840.1">
    <property type="protein sequence ID" value="TREG1_32840.1"/>
    <property type="gene ID" value="TREG1_32840"/>
</dbReference>
<evidence type="ECO:0000313" key="2">
    <source>
        <dbReference type="Proteomes" id="UP000050795"/>
    </source>
</evidence>
<feature type="region of interest" description="Disordered" evidence="1">
    <location>
        <begin position="452"/>
        <end position="493"/>
    </location>
</feature>
<keyword evidence="2" id="KW-1185">Reference proteome</keyword>
<organism evidence="2 4">
    <name type="scientific">Trichobilharzia regenti</name>
    <name type="common">Nasal bird schistosome</name>
    <dbReference type="NCBI Taxonomy" id="157069"/>
    <lineage>
        <taxon>Eukaryota</taxon>
        <taxon>Metazoa</taxon>
        <taxon>Spiralia</taxon>
        <taxon>Lophotrochozoa</taxon>
        <taxon>Platyhelminthes</taxon>
        <taxon>Trematoda</taxon>
        <taxon>Digenea</taxon>
        <taxon>Strigeidida</taxon>
        <taxon>Schistosomatoidea</taxon>
        <taxon>Schistosomatidae</taxon>
        <taxon>Trichobilharzia</taxon>
    </lineage>
</organism>
<proteinExistence type="predicted"/>
<evidence type="ECO:0000313" key="4">
    <source>
        <dbReference type="WBParaSite" id="TREG1_32840.2"/>
    </source>
</evidence>
<feature type="region of interest" description="Disordered" evidence="1">
    <location>
        <begin position="877"/>
        <end position="899"/>
    </location>
</feature>
<dbReference type="Proteomes" id="UP000050795">
    <property type="component" value="Unassembled WGS sequence"/>
</dbReference>
<dbReference type="WBParaSite" id="TREG1_32840.2">
    <property type="protein sequence ID" value="TREG1_32840.2"/>
    <property type="gene ID" value="TREG1_32840"/>
</dbReference>
<reference evidence="3 4" key="2">
    <citation type="submission" date="2023-11" db="UniProtKB">
        <authorList>
            <consortium name="WormBaseParasite"/>
        </authorList>
    </citation>
    <scope>IDENTIFICATION</scope>
</reference>
<dbReference type="AlphaFoldDB" id="A0AA85JS31"/>
<accession>A0AA85JS31</accession>
<feature type="compositionally biased region" description="Low complexity" evidence="1">
    <location>
        <begin position="531"/>
        <end position="540"/>
    </location>
</feature>
<feature type="compositionally biased region" description="Basic and acidic residues" evidence="1">
    <location>
        <begin position="804"/>
        <end position="827"/>
    </location>
</feature>
<evidence type="ECO:0000313" key="3">
    <source>
        <dbReference type="WBParaSite" id="TREG1_32840.1"/>
    </source>
</evidence>
<reference evidence="2" key="1">
    <citation type="submission" date="2022-06" db="EMBL/GenBank/DDBJ databases">
        <authorList>
            <person name="Berger JAMES D."/>
            <person name="Berger JAMES D."/>
        </authorList>
    </citation>
    <scope>NUCLEOTIDE SEQUENCE [LARGE SCALE GENOMIC DNA]</scope>
</reference>
<feature type="region of interest" description="Disordered" evidence="1">
    <location>
        <begin position="521"/>
        <end position="541"/>
    </location>
</feature>
<protein>
    <submittedName>
        <fullName evidence="3 4">Uncharacterized protein</fullName>
    </submittedName>
</protein>
<feature type="compositionally biased region" description="Low complexity" evidence="1">
    <location>
        <begin position="189"/>
        <end position="211"/>
    </location>
</feature>
<feature type="region of interest" description="Disordered" evidence="1">
    <location>
        <begin position="187"/>
        <end position="217"/>
    </location>
</feature>
<evidence type="ECO:0000256" key="1">
    <source>
        <dbReference type="SAM" id="MobiDB-lite"/>
    </source>
</evidence>
<feature type="region of interest" description="Disordered" evidence="1">
    <location>
        <begin position="84"/>
        <end position="106"/>
    </location>
</feature>
<feature type="compositionally biased region" description="Low complexity" evidence="1">
    <location>
        <begin position="87"/>
        <end position="98"/>
    </location>
</feature>
<feature type="region of interest" description="Disordered" evidence="1">
    <location>
        <begin position="796"/>
        <end position="827"/>
    </location>
</feature>
<sequence>MSHSQPNYTLKEYLSSTPSEVTTTSLKSSNLDSLSSDQMFNRRTNALTSCKQSILKTGLKDTKSIDGWPLSSNQQDAIKSLIKANPSSLSSRQQLRRSNTVGPTDVTKTEDGKLLVNNLFNKSFRNRPVDEVIQNARQLSRPAVSTGLLTFTGGQSSVNDNVNVTHLNKRFGQQRYLYRAQSEHHFRGSNTSCANTNTTTTTTTANNNSNNGHSQQSRLFGHERNDVPSTFRSIFSQRGYNFGKSLWQQNFSLDEGDQKATLGGSNGRQMSTASTLLRRNRLKKETTVDNNLLLDHRGFSLSENTNHNRFLNGHCLGRSLSTVSTSLASTSAAATAAAAVNLSQLQLTSAELITQTTITATSSNGFNSNDIRSEKFVEDFLKKPVLSQTLKRNLADQNESLHLSNSFSGQTLVQWFCRQIIQSGCPWSYSLISVVCQFCNCLLQLGVLRRDSKSKPNNSASSSCVTPGKPLHVFNRDSERNISESTEENSVSDPVETFELNMEYTWTGCNETSVTAKDDGEQYDVSHKMEQQQQQQQNQQTGEYKTLQIALHNHLVNLHKEFEYELDRLTREHELQLFKVKNQGVMKVCQLTDRIEALENQVEKYRILAGIEHLTKSSMLEESSQLHMNNHVHSHYSPIFTSNYSKDRLAKVKFSLPDEILINYPPRNVRASSEISDVSHSLQRSLHYITNTYGRPDYMHLNRTLSSEDQQLHKPLSPDYHYLLQQKQQERNQPEHTQSETANMHQVNEISVLKNLIQKKSNSFIVQDKDLSNKLNRTNLDTYLSDNRLTNEDARVQNNANSRPLEDRNGCLNEDNSHSHQKYDRTNPRNLNVRYASAPPISKCSLSQTTSATSSQPILGIQAKYDIGKCTLKKMSKDGEERIKGVKEIKRNDKNRGLT</sequence>
<feature type="compositionally biased region" description="Basic and acidic residues" evidence="1">
    <location>
        <begin position="521"/>
        <end position="530"/>
    </location>
</feature>